<dbReference type="VEuPathDB" id="FungiDB:VP01_1981g12"/>
<protein>
    <recommendedName>
        <fullName evidence="3">DUF4219 domain-containing protein</fullName>
    </recommendedName>
</protein>
<accession>A0A0L6VBQ9</accession>
<sequence>MDKVNSTVLKTSTEEIPLLTNDNYSLWCACVINLLDLVGLKEHIFGKSKGELPSEDNKILKSIILTKLDSSVQTNIINCGNTNSAKLIWKSITAFFASTQSSNKARVFKSFL</sequence>
<dbReference type="OrthoDB" id="2501395at2759"/>
<dbReference type="AlphaFoldDB" id="A0A0L6VBQ9"/>
<evidence type="ECO:0008006" key="3">
    <source>
        <dbReference type="Google" id="ProtNLM"/>
    </source>
</evidence>
<proteinExistence type="predicted"/>
<comment type="caution">
    <text evidence="1">The sequence shown here is derived from an EMBL/GenBank/DDBJ whole genome shotgun (WGS) entry which is preliminary data.</text>
</comment>
<reference evidence="1 2" key="1">
    <citation type="submission" date="2015-08" db="EMBL/GenBank/DDBJ databases">
        <title>Next Generation Sequencing and Analysis of the Genome of Puccinia sorghi L Schw, the Causal Agent of Maize Common Rust.</title>
        <authorList>
            <person name="Rochi L."/>
            <person name="Burguener G."/>
            <person name="Darino M."/>
            <person name="Turjanski A."/>
            <person name="Kreff E."/>
            <person name="Dieguez M.J."/>
            <person name="Sacco F."/>
        </authorList>
    </citation>
    <scope>NUCLEOTIDE SEQUENCE [LARGE SCALE GENOMIC DNA]</scope>
    <source>
        <strain evidence="1 2">RO10H11247</strain>
    </source>
</reference>
<dbReference type="EMBL" id="LAVV01006816">
    <property type="protein sequence ID" value="KNZ58183.1"/>
    <property type="molecule type" value="Genomic_DNA"/>
</dbReference>
<evidence type="ECO:0000313" key="2">
    <source>
        <dbReference type="Proteomes" id="UP000037035"/>
    </source>
</evidence>
<dbReference type="Proteomes" id="UP000037035">
    <property type="component" value="Unassembled WGS sequence"/>
</dbReference>
<gene>
    <name evidence="1" type="ORF">VP01_1981g12</name>
</gene>
<name>A0A0L6VBQ9_9BASI</name>
<organism evidence="1 2">
    <name type="scientific">Puccinia sorghi</name>
    <dbReference type="NCBI Taxonomy" id="27349"/>
    <lineage>
        <taxon>Eukaryota</taxon>
        <taxon>Fungi</taxon>
        <taxon>Dikarya</taxon>
        <taxon>Basidiomycota</taxon>
        <taxon>Pucciniomycotina</taxon>
        <taxon>Pucciniomycetes</taxon>
        <taxon>Pucciniales</taxon>
        <taxon>Pucciniaceae</taxon>
        <taxon>Puccinia</taxon>
    </lineage>
</organism>
<keyword evidence="2" id="KW-1185">Reference proteome</keyword>
<evidence type="ECO:0000313" key="1">
    <source>
        <dbReference type="EMBL" id="KNZ58183.1"/>
    </source>
</evidence>